<feature type="domain" description="VPS9" evidence="3">
    <location>
        <begin position="730"/>
        <end position="894"/>
    </location>
</feature>
<dbReference type="AlphaFoldDB" id="A0AAE0Z935"/>
<accession>A0AAE0Z935</accession>
<reference evidence="4" key="1">
    <citation type="journal article" date="2023" name="G3 (Bethesda)">
        <title>A reference genome for the long-term kleptoplast-retaining sea slug Elysia crispata morphotype clarki.</title>
        <authorList>
            <person name="Eastman K.E."/>
            <person name="Pendleton A.L."/>
            <person name="Shaikh M.A."/>
            <person name="Suttiyut T."/>
            <person name="Ogas R."/>
            <person name="Tomko P."/>
            <person name="Gavelis G."/>
            <person name="Widhalm J.R."/>
            <person name="Wisecaver J.H."/>
        </authorList>
    </citation>
    <scope>NUCLEOTIDE SEQUENCE</scope>
    <source>
        <strain evidence="4">ECLA1</strain>
    </source>
</reference>
<feature type="coiled-coil region" evidence="1">
    <location>
        <begin position="278"/>
        <end position="329"/>
    </location>
</feature>
<dbReference type="SMART" id="SM00167">
    <property type="entry name" value="VPS9"/>
    <property type="match status" value="1"/>
</dbReference>
<dbReference type="GO" id="GO:0031267">
    <property type="term" value="F:small GTPase binding"/>
    <property type="evidence" value="ECO:0007669"/>
    <property type="project" value="TreeGrafter"/>
</dbReference>
<keyword evidence="5" id="KW-1185">Reference proteome</keyword>
<dbReference type="PANTHER" id="PTHR23101:SF98">
    <property type="entry name" value="VPS9 DOMAIN-CONTAINING PROTEIN 1"/>
    <property type="match status" value="1"/>
</dbReference>
<evidence type="ECO:0000259" key="3">
    <source>
        <dbReference type="PROSITE" id="PS51205"/>
    </source>
</evidence>
<dbReference type="GO" id="GO:0005085">
    <property type="term" value="F:guanyl-nucleotide exchange factor activity"/>
    <property type="evidence" value="ECO:0007669"/>
    <property type="project" value="InterPro"/>
</dbReference>
<dbReference type="GO" id="GO:0030139">
    <property type="term" value="C:endocytic vesicle"/>
    <property type="evidence" value="ECO:0007669"/>
    <property type="project" value="TreeGrafter"/>
</dbReference>
<feature type="compositionally biased region" description="Polar residues" evidence="2">
    <location>
        <begin position="138"/>
        <end position="160"/>
    </location>
</feature>
<organism evidence="4 5">
    <name type="scientific">Elysia crispata</name>
    <name type="common">lettuce slug</name>
    <dbReference type="NCBI Taxonomy" id="231223"/>
    <lineage>
        <taxon>Eukaryota</taxon>
        <taxon>Metazoa</taxon>
        <taxon>Spiralia</taxon>
        <taxon>Lophotrochozoa</taxon>
        <taxon>Mollusca</taxon>
        <taxon>Gastropoda</taxon>
        <taxon>Heterobranchia</taxon>
        <taxon>Euthyneura</taxon>
        <taxon>Panpulmonata</taxon>
        <taxon>Sacoglossa</taxon>
        <taxon>Placobranchoidea</taxon>
        <taxon>Plakobranchidae</taxon>
        <taxon>Elysia</taxon>
    </lineage>
</organism>
<evidence type="ECO:0000313" key="4">
    <source>
        <dbReference type="EMBL" id="KAK3764890.1"/>
    </source>
</evidence>
<dbReference type="GO" id="GO:0016192">
    <property type="term" value="P:vesicle-mediated transport"/>
    <property type="evidence" value="ECO:0007669"/>
    <property type="project" value="InterPro"/>
</dbReference>
<proteinExistence type="predicted"/>
<dbReference type="InterPro" id="IPR037191">
    <property type="entry name" value="VPS9_dom_sf"/>
</dbReference>
<dbReference type="InterPro" id="IPR045046">
    <property type="entry name" value="Vps9-like"/>
</dbReference>
<sequence>MFQPISRFKIATFFELKTTTKIGVFRFLRRGHVTRPGILKNFKSLNRKLNFTMAMTNLSLLLKEISEAIRLDNENNEKEAYKRYVECIFAIASNLMEALKAEGGEVVVNHTLMKQVKLIQQCTDRVAELIKTISLTPVNSQSQSPTPSALQQSFTESRSGNEGGSHFYQKPLSVPQFNQYSNTGSIKSIATVGTSQAEDQCGGFNDPVPALPTENNPHAVVALKSRSLTPMEIASKQNQSLMVAFKARMLRLNRSDFNAYNYSLAIQRKMMENIAIARAQEEELARKMQARNQRLEQEAAKRFSVPSGMSEEEKEQKNIYKKILEYENEAHWLKQWRQKLTEKPEDPVMICQLVQEVLRCSDHPITELLKQYQFKIYQRLFPLVQKRTKKLAQIKVPLSDDLWPVYEDVKDVVGDVWENRETFEEGDPEEEGLKDGLMSKSNLSVSSLKEETIADDHSKLGDKQCDIPPFCNTSSNDNVNLYVPAVVNSVISPENKNCKTENEIEDLSTSRCILEHAEGDKTKSKEGTPQEGVKRRKQIASWERKQAKLLMKQVTKRCALQACVNVEEDDDLDYLFDDEDEEATEIMYSSISYTRTSPEINVPVDEENRVDENQHPSRSVSHEFQSSFLEHQDSSAMYQSLPYSSYKERAAEFEEAKKIAKLSHEACESHLKTICEDIHHYLEKLLVLMTIAYQPLDTPVGKDQCAVSLEEPFFKPIWKSLLLLFRVVNFRQEQVLACVMTKYRSATPGDLNVNKKLWLTSDPGQLPSSKNSIETIRKPYEKAVTELKRVGDHYTMLSKLECIVKVCRLICECVDDHYGKSQQGGGKKAPSIGADDLVPILCYVVIQSATPQLASECQAMAEFIQEGYLMGEEGYCLTTLRTALTYVTSLFSKS</sequence>
<comment type="caution">
    <text evidence="4">The sequence shown here is derived from an EMBL/GenBank/DDBJ whole genome shotgun (WGS) entry which is preliminary data.</text>
</comment>
<dbReference type="Pfam" id="PF02204">
    <property type="entry name" value="VPS9"/>
    <property type="match status" value="1"/>
</dbReference>
<feature type="region of interest" description="Disordered" evidence="2">
    <location>
        <begin position="517"/>
        <end position="538"/>
    </location>
</feature>
<feature type="region of interest" description="Disordered" evidence="2">
    <location>
        <begin position="138"/>
        <end position="168"/>
    </location>
</feature>
<gene>
    <name evidence="4" type="ORF">RRG08_025411</name>
</gene>
<dbReference type="InterPro" id="IPR003123">
    <property type="entry name" value="VPS9"/>
</dbReference>
<feature type="compositionally biased region" description="Basic and acidic residues" evidence="2">
    <location>
        <begin position="517"/>
        <end position="528"/>
    </location>
</feature>
<dbReference type="Proteomes" id="UP001283361">
    <property type="component" value="Unassembled WGS sequence"/>
</dbReference>
<dbReference type="SUPFAM" id="SSF109993">
    <property type="entry name" value="VPS9 domain"/>
    <property type="match status" value="1"/>
</dbReference>
<protein>
    <recommendedName>
        <fullName evidence="3">VPS9 domain-containing protein</fullName>
    </recommendedName>
</protein>
<dbReference type="PROSITE" id="PS51205">
    <property type="entry name" value="VPS9"/>
    <property type="match status" value="1"/>
</dbReference>
<dbReference type="PANTHER" id="PTHR23101">
    <property type="entry name" value="RAB GDP/GTP EXCHANGE FACTOR"/>
    <property type="match status" value="1"/>
</dbReference>
<evidence type="ECO:0000256" key="2">
    <source>
        <dbReference type="SAM" id="MobiDB-lite"/>
    </source>
</evidence>
<keyword evidence="1" id="KW-0175">Coiled coil</keyword>
<evidence type="ECO:0000256" key="1">
    <source>
        <dbReference type="SAM" id="Coils"/>
    </source>
</evidence>
<evidence type="ECO:0000313" key="5">
    <source>
        <dbReference type="Proteomes" id="UP001283361"/>
    </source>
</evidence>
<dbReference type="EMBL" id="JAWDGP010004366">
    <property type="protein sequence ID" value="KAK3764890.1"/>
    <property type="molecule type" value="Genomic_DNA"/>
</dbReference>
<name>A0AAE0Z935_9GAST</name>
<dbReference type="Gene3D" id="1.20.1050.80">
    <property type="entry name" value="VPS9 domain"/>
    <property type="match status" value="1"/>
</dbReference>
<dbReference type="GO" id="GO:0005829">
    <property type="term" value="C:cytosol"/>
    <property type="evidence" value="ECO:0007669"/>
    <property type="project" value="TreeGrafter"/>
</dbReference>